<dbReference type="EMBL" id="JACIHI010000004">
    <property type="protein sequence ID" value="MBB4439120.1"/>
    <property type="molecule type" value="Genomic_DNA"/>
</dbReference>
<dbReference type="AlphaFoldDB" id="A0A7W6UJ87"/>
<evidence type="ECO:0000313" key="1">
    <source>
        <dbReference type="EMBL" id="MBB4439120.1"/>
    </source>
</evidence>
<dbReference type="Proteomes" id="UP000533724">
    <property type="component" value="Unassembled WGS sequence"/>
</dbReference>
<protein>
    <submittedName>
        <fullName evidence="1">Uncharacterized protein</fullName>
    </submittedName>
</protein>
<evidence type="ECO:0000313" key="2">
    <source>
        <dbReference type="Proteomes" id="UP000533724"/>
    </source>
</evidence>
<reference evidence="1 2" key="1">
    <citation type="submission" date="2020-08" db="EMBL/GenBank/DDBJ databases">
        <title>Genomic Encyclopedia of Type Strains, Phase IV (KMG-V): Genome sequencing to study the core and pangenomes of soil and plant-associated prokaryotes.</title>
        <authorList>
            <person name="Whitman W."/>
        </authorList>
    </citation>
    <scope>NUCLEOTIDE SEQUENCE [LARGE SCALE GENOMIC DNA]</scope>
    <source>
        <strain evidence="1 2">SEMIA 414</strain>
    </source>
</reference>
<organism evidence="1 2">
    <name type="scientific">Rhizobium esperanzae</name>
    <dbReference type="NCBI Taxonomy" id="1967781"/>
    <lineage>
        <taxon>Bacteria</taxon>
        <taxon>Pseudomonadati</taxon>
        <taxon>Pseudomonadota</taxon>
        <taxon>Alphaproteobacteria</taxon>
        <taxon>Hyphomicrobiales</taxon>
        <taxon>Rhizobiaceae</taxon>
        <taxon>Rhizobium/Agrobacterium group</taxon>
        <taxon>Rhizobium</taxon>
    </lineage>
</organism>
<comment type="caution">
    <text evidence="1">The sequence shown here is derived from an EMBL/GenBank/DDBJ whole genome shotgun (WGS) entry which is preliminary data.</text>
</comment>
<proteinExistence type="predicted"/>
<name>A0A7W6UJ87_9HYPH</name>
<dbReference type="RefSeq" id="WP_082933983.1">
    <property type="nucleotide sequence ID" value="NZ_JACIHI010000004.1"/>
</dbReference>
<accession>A0A7W6UJ87</accession>
<sequence length="80" mass="9159">MRTSEPAEVSEHDAEKCERFSDDIMLYLFSGKNHGGKGGARRRRHKAKVFIRCMSLSQNRCTLLDDMHEATEPLPKRGKP</sequence>
<gene>
    <name evidence="1" type="ORF">GGE15_002377</name>
</gene>